<dbReference type="InterPro" id="IPR002413">
    <property type="entry name" value="V5_allergen-like"/>
</dbReference>
<dbReference type="PRINTS" id="PR00837">
    <property type="entry name" value="V5TPXLIKE"/>
</dbReference>
<evidence type="ECO:0000313" key="3">
    <source>
        <dbReference type="EMBL" id="TNN06143.1"/>
    </source>
</evidence>
<dbReference type="PANTHER" id="PTHR10334">
    <property type="entry name" value="CYSTEINE-RICH SECRETORY PROTEIN-RELATED"/>
    <property type="match status" value="1"/>
</dbReference>
<dbReference type="OrthoDB" id="414826at2759"/>
<evidence type="ECO:0000256" key="1">
    <source>
        <dbReference type="SAM" id="SignalP"/>
    </source>
</evidence>
<dbReference type="Gene3D" id="3.40.33.10">
    <property type="entry name" value="CAP"/>
    <property type="match status" value="1"/>
</dbReference>
<dbReference type="PRINTS" id="PR00838">
    <property type="entry name" value="V5ALLERGEN"/>
</dbReference>
<keyword evidence="1" id="KW-0732">Signal</keyword>
<dbReference type="InterPro" id="IPR035940">
    <property type="entry name" value="CAP_sf"/>
</dbReference>
<dbReference type="InterPro" id="IPR001283">
    <property type="entry name" value="CRISP-related"/>
</dbReference>
<evidence type="ECO:0000313" key="4">
    <source>
        <dbReference type="Proteomes" id="UP000311919"/>
    </source>
</evidence>
<organism evidence="3 4">
    <name type="scientific">Schistosoma japonicum</name>
    <name type="common">Blood fluke</name>
    <dbReference type="NCBI Taxonomy" id="6182"/>
    <lineage>
        <taxon>Eukaryota</taxon>
        <taxon>Metazoa</taxon>
        <taxon>Spiralia</taxon>
        <taxon>Lophotrochozoa</taxon>
        <taxon>Platyhelminthes</taxon>
        <taxon>Trematoda</taxon>
        <taxon>Digenea</taxon>
        <taxon>Strigeidida</taxon>
        <taxon>Schistosomatoidea</taxon>
        <taxon>Schistosomatidae</taxon>
        <taxon>Schistosoma</taxon>
    </lineage>
</organism>
<feature type="signal peptide" evidence="1">
    <location>
        <begin position="1"/>
        <end position="21"/>
    </location>
</feature>
<feature type="chain" id="PRO_5021235482" evidence="1">
    <location>
        <begin position="22"/>
        <end position="229"/>
    </location>
</feature>
<name>A0A4Z2CPF7_SCHJA</name>
<gene>
    <name evidence="3" type="ORF">EWB00_008577</name>
</gene>
<sequence length="229" mass="26475">MITIIFQSISMYLFYILCTDCQSTRDESILFDKHVKDRRLLVNCKVPGQPRPIYRKGELSWDDDLAELARIQVAACNLSSQYNKKQIEKEYRDTIGINTADDANVTNAVNSWFNEYRFYNYKRNTCLKPEDCLHYKRMVWGESEFIGCSVGRCPQPGIQTGQIVVCYYSPMTSVKDSQPYEEDINNPCPPPQPETTTIIVPTTKKIVITTERLKMGPYGRYRCKCTCKP</sequence>
<dbReference type="SMART" id="SM00198">
    <property type="entry name" value="SCP"/>
    <property type="match status" value="1"/>
</dbReference>
<proteinExistence type="predicted"/>
<comment type="caution">
    <text evidence="3">The sequence shown here is derived from an EMBL/GenBank/DDBJ whole genome shotgun (WGS) entry which is preliminary data.</text>
</comment>
<dbReference type="EMBL" id="SKCS01000479">
    <property type="protein sequence ID" value="TNN06143.1"/>
    <property type="molecule type" value="Genomic_DNA"/>
</dbReference>
<feature type="domain" description="SCP" evidence="2">
    <location>
        <begin position="25"/>
        <end position="176"/>
    </location>
</feature>
<dbReference type="AlphaFoldDB" id="A0A4Z2CPF7"/>
<accession>A0A4Z2CPF7</accession>
<dbReference type="SUPFAM" id="SSF55797">
    <property type="entry name" value="PR-1-like"/>
    <property type="match status" value="1"/>
</dbReference>
<dbReference type="Pfam" id="PF00188">
    <property type="entry name" value="CAP"/>
    <property type="match status" value="1"/>
</dbReference>
<evidence type="ECO:0000259" key="2">
    <source>
        <dbReference type="SMART" id="SM00198"/>
    </source>
</evidence>
<dbReference type="InterPro" id="IPR014044">
    <property type="entry name" value="CAP_dom"/>
</dbReference>
<reference evidence="3 4" key="1">
    <citation type="submission" date="2019-03" db="EMBL/GenBank/DDBJ databases">
        <title>An improved genome assembly of the fluke Schistosoma japonicum.</title>
        <authorList>
            <person name="Hu W."/>
            <person name="Luo F."/>
            <person name="Yin M."/>
            <person name="Mo X."/>
            <person name="Sun C."/>
            <person name="Wu Q."/>
            <person name="Zhu B."/>
            <person name="Xiang M."/>
            <person name="Wang J."/>
            <person name="Wang Y."/>
            <person name="Zhang T."/>
            <person name="Xu B."/>
            <person name="Zheng H."/>
            <person name="Feng Z."/>
        </authorList>
    </citation>
    <scope>NUCLEOTIDE SEQUENCE [LARGE SCALE GENOMIC DNA]</scope>
    <source>
        <strain evidence="3">HuSjv2</strain>
        <tissue evidence="3">Worms</tissue>
    </source>
</reference>
<keyword evidence="4" id="KW-1185">Reference proteome</keyword>
<protein>
    <submittedName>
        <fullName evidence="3">Pathogenesis-related protein</fullName>
    </submittedName>
</protein>
<dbReference type="Proteomes" id="UP000311919">
    <property type="component" value="Unassembled WGS sequence"/>
</dbReference>